<feature type="transmembrane region" description="Helical" evidence="6">
    <location>
        <begin position="288"/>
        <end position="309"/>
    </location>
</feature>
<evidence type="ECO:0000313" key="8">
    <source>
        <dbReference type="Proteomes" id="UP001651158"/>
    </source>
</evidence>
<evidence type="ECO:0000256" key="3">
    <source>
        <dbReference type="ARBA" id="ARBA00022989"/>
    </source>
</evidence>
<evidence type="ECO:0000256" key="2">
    <source>
        <dbReference type="ARBA" id="ARBA00022692"/>
    </source>
</evidence>
<feature type="transmembrane region" description="Helical" evidence="6">
    <location>
        <begin position="102"/>
        <end position="125"/>
    </location>
</feature>
<organism evidence="7 8">
    <name type="scientific">Taenia crassiceps</name>
    <dbReference type="NCBI Taxonomy" id="6207"/>
    <lineage>
        <taxon>Eukaryota</taxon>
        <taxon>Metazoa</taxon>
        <taxon>Spiralia</taxon>
        <taxon>Lophotrochozoa</taxon>
        <taxon>Platyhelminthes</taxon>
        <taxon>Cestoda</taxon>
        <taxon>Eucestoda</taxon>
        <taxon>Cyclophyllidea</taxon>
        <taxon>Taeniidae</taxon>
        <taxon>Taenia</taxon>
    </lineage>
</organism>
<keyword evidence="2 6" id="KW-0812">Transmembrane</keyword>
<feature type="transmembrane region" description="Helical" evidence="6">
    <location>
        <begin position="7"/>
        <end position="27"/>
    </location>
</feature>
<dbReference type="Gene3D" id="1.20.1280.290">
    <property type="match status" value="1"/>
</dbReference>
<dbReference type="PROSITE" id="PS51257">
    <property type="entry name" value="PROKAR_LIPOPROTEIN"/>
    <property type="match status" value="1"/>
</dbReference>
<dbReference type="PANTHER" id="PTHR16201:SF34">
    <property type="entry name" value="LYSOSOMAL AMINO ACID TRANSPORTER 1"/>
    <property type="match status" value="1"/>
</dbReference>
<comment type="subcellular location">
    <subcellularLocation>
        <location evidence="1">Membrane</location>
        <topology evidence="1">Multi-pass membrane protein</topology>
    </subcellularLocation>
</comment>
<evidence type="ECO:0000256" key="5">
    <source>
        <dbReference type="ARBA" id="ARBA00038039"/>
    </source>
</evidence>
<name>A0ABR4QG14_9CEST</name>
<feature type="transmembrane region" description="Helical" evidence="6">
    <location>
        <begin position="59"/>
        <end position="81"/>
    </location>
</feature>
<protein>
    <submittedName>
        <fullName evidence="7">Lysosomal amino acid transporter 1</fullName>
    </submittedName>
</protein>
<evidence type="ECO:0000256" key="6">
    <source>
        <dbReference type="SAM" id="Phobius"/>
    </source>
</evidence>
<keyword evidence="3 6" id="KW-1133">Transmembrane helix</keyword>
<proteinExistence type="inferred from homology"/>
<dbReference type="Proteomes" id="UP001651158">
    <property type="component" value="Unassembled WGS sequence"/>
</dbReference>
<dbReference type="InterPro" id="IPR051415">
    <property type="entry name" value="LAAT-1"/>
</dbReference>
<feature type="transmembrane region" description="Helical" evidence="6">
    <location>
        <begin position="215"/>
        <end position="236"/>
    </location>
</feature>
<dbReference type="Pfam" id="PF04193">
    <property type="entry name" value="PQ-loop"/>
    <property type="match status" value="1"/>
</dbReference>
<gene>
    <name evidence="7" type="ORF">TcWFU_002952</name>
</gene>
<evidence type="ECO:0000256" key="4">
    <source>
        <dbReference type="ARBA" id="ARBA00023136"/>
    </source>
</evidence>
<reference evidence="7 8" key="1">
    <citation type="journal article" date="2022" name="Front. Cell. Infect. Microbiol.">
        <title>The Genomes of Two Strains of Taenia crassiceps the Animal Model for the Study of Human Cysticercosis.</title>
        <authorList>
            <person name="Bobes R.J."/>
            <person name="Estrada K."/>
            <person name="Rios-Valencia D.G."/>
            <person name="Calderon-Gallegos A."/>
            <person name="de la Torre P."/>
            <person name="Carrero J.C."/>
            <person name="Sanchez-Flores A."/>
            <person name="Laclette J.P."/>
        </authorList>
    </citation>
    <scope>NUCLEOTIDE SEQUENCE [LARGE SCALE GENOMIC DNA]</scope>
    <source>
        <strain evidence="7">WFUcys</strain>
    </source>
</reference>
<dbReference type="InterPro" id="IPR006603">
    <property type="entry name" value="PQ-loop_rpt"/>
</dbReference>
<sequence>MSLRRRSFGFNSFACSCMAFPGTLFLIRGEPTPIDANCTDGIQWIWIVFRQCAVSSQEIVAVTFGLLSTIIWVVFAVPQIVENCRKVGDTVNLIGCICVHQLPLQIVMAAIGILGDLIQILQFLYCKFKHKLVSQDFATSIEVPPPNNSGYDGVIDHSTRLSSSSALSVVCPLGILCLTGPVWSAGCYDHGSPSIFRRLLAYESTSAHGLRFESLFPTSSLIVGYVLGWISASIYISSRIPQILKNRQRSSTEGLSPVTFIFAIVGNVAYALQIFLTSIEFTFIIRALPWLFGSLGVVLFDLIICAQFCRYHGRGYFSLEEDVEVTTC</sequence>
<comment type="caution">
    <text evidence="7">The sequence shown here is derived from an EMBL/GenBank/DDBJ whole genome shotgun (WGS) entry which is preliminary data.</text>
</comment>
<keyword evidence="8" id="KW-1185">Reference proteome</keyword>
<dbReference type="SMART" id="SM00679">
    <property type="entry name" value="CTNS"/>
    <property type="match status" value="1"/>
</dbReference>
<evidence type="ECO:0000313" key="7">
    <source>
        <dbReference type="EMBL" id="KAL5108661.1"/>
    </source>
</evidence>
<comment type="similarity">
    <text evidence="5">Belongs to the laat-1 family.</text>
</comment>
<dbReference type="PANTHER" id="PTHR16201">
    <property type="entry name" value="SEVEN TRANSMEMBRANE PROTEIN 1-RELATED"/>
    <property type="match status" value="1"/>
</dbReference>
<dbReference type="EMBL" id="JAKROA010000003">
    <property type="protein sequence ID" value="KAL5108661.1"/>
    <property type="molecule type" value="Genomic_DNA"/>
</dbReference>
<feature type="transmembrane region" description="Helical" evidence="6">
    <location>
        <begin position="257"/>
        <end position="276"/>
    </location>
</feature>
<accession>A0ABR4QG14</accession>
<evidence type="ECO:0000256" key="1">
    <source>
        <dbReference type="ARBA" id="ARBA00004141"/>
    </source>
</evidence>
<keyword evidence="4 6" id="KW-0472">Membrane</keyword>